<dbReference type="EMBL" id="JBGFUD010001174">
    <property type="protein sequence ID" value="MFH4975879.1"/>
    <property type="molecule type" value="Genomic_DNA"/>
</dbReference>
<reference evidence="3 4" key="1">
    <citation type="submission" date="2024-08" db="EMBL/GenBank/DDBJ databases">
        <title>Gnathostoma spinigerum genome.</title>
        <authorList>
            <person name="Gonzalez-Bertolin B."/>
            <person name="Monzon S."/>
            <person name="Zaballos A."/>
            <person name="Jimenez P."/>
            <person name="Dekumyoy P."/>
            <person name="Varona S."/>
            <person name="Cuesta I."/>
            <person name="Sumanam S."/>
            <person name="Adisakwattana P."/>
            <person name="Gasser R.B."/>
            <person name="Hernandez-Gonzalez A."/>
            <person name="Young N.D."/>
            <person name="Perteguer M.J."/>
        </authorList>
    </citation>
    <scope>NUCLEOTIDE SEQUENCE [LARGE SCALE GENOMIC DNA]</scope>
    <source>
        <strain evidence="3">AL3</strain>
        <tissue evidence="3">Liver</tissue>
    </source>
</reference>
<accession>A0ABD6ECJ6</accession>
<protein>
    <submittedName>
        <fullName evidence="3">Uncharacterized protein</fullName>
    </submittedName>
</protein>
<gene>
    <name evidence="3" type="ORF">AB6A40_002588</name>
</gene>
<organism evidence="3 4">
    <name type="scientific">Gnathostoma spinigerum</name>
    <dbReference type="NCBI Taxonomy" id="75299"/>
    <lineage>
        <taxon>Eukaryota</taxon>
        <taxon>Metazoa</taxon>
        <taxon>Ecdysozoa</taxon>
        <taxon>Nematoda</taxon>
        <taxon>Chromadorea</taxon>
        <taxon>Rhabditida</taxon>
        <taxon>Spirurina</taxon>
        <taxon>Gnathostomatomorpha</taxon>
        <taxon>Gnathostomatoidea</taxon>
        <taxon>Gnathostomatidae</taxon>
        <taxon>Gnathostoma</taxon>
    </lineage>
</organism>
<dbReference type="AlphaFoldDB" id="A0ABD6ECJ6"/>
<keyword evidence="1" id="KW-0175">Coiled coil</keyword>
<feature type="region of interest" description="Disordered" evidence="2">
    <location>
        <begin position="1"/>
        <end position="27"/>
    </location>
</feature>
<evidence type="ECO:0000313" key="4">
    <source>
        <dbReference type="Proteomes" id="UP001608902"/>
    </source>
</evidence>
<evidence type="ECO:0000256" key="2">
    <source>
        <dbReference type="SAM" id="MobiDB-lite"/>
    </source>
</evidence>
<comment type="caution">
    <text evidence="3">The sequence shown here is derived from an EMBL/GenBank/DDBJ whole genome shotgun (WGS) entry which is preliminary data.</text>
</comment>
<evidence type="ECO:0000256" key="1">
    <source>
        <dbReference type="SAM" id="Coils"/>
    </source>
</evidence>
<proteinExistence type="predicted"/>
<keyword evidence="4" id="KW-1185">Reference proteome</keyword>
<evidence type="ECO:0000313" key="3">
    <source>
        <dbReference type="EMBL" id="MFH4975879.1"/>
    </source>
</evidence>
<feature type="coiled-coil region" evidence="1">
    <location>
        <begin position="34"/>
        <end position="75"/>
    </location>
</feature>
<dbReference type="Proteomes" id="UP001608902">
    <property type="component" value="Unassembled WGS sequence"/>
</dbReference>
<name>A0ABD6ECJ6_9BILA</name>
<sequence length="271" mass="32083">MKGTRALRQVTTNFKPHGSSNPSGDDENYEIDVISKIVKERNRLRRELMKERQLREEERRERQLLQHKIDLLLQETRKMDLSRPEKAHFCSSTGTQFFTPLREDSRLSAPAGDKCYDADDHEGSYNEKKNLRNVSGLLYMDGQNHTQFPNESLAENLERKHPNFLLRSQQRLERVRAAAKLRKSIEQRRRDSVFDLLRGDNDLRSVIYMFDHVEHIHAFEPSEMARETRRRLMQTSSFHRNVKRQTQAQNQLVSRSIAHIYSELVRRKNAK</sequence>
<feature type="compositionally biased region" description="Polar residues" evidence="2">
    <location>
        <begin position="9"/>
        <end position="23"/>
    </location>
</feature>